<protein>
    <submittedName>
        <fullName evidence="1">Uncharacterized protein</fullName>
    </submittedName>
</protein>
<dbReference type="VEuPathDB" id="VectorBase:GBRI021484"/>
<sequence length="406" mass="46020">MDISKISTCMDVKLDIHDKRPESLKFRTWTRCEVKIEAIKCLPCFLRVSIKSVESGLVTELNVSINVPGLNISLATSRTKLYSYGLFWTHNRRNCFIYFALETELACRKHMKWLKKAMKNLDLHRQTILEQRRNSRGCLAWERPGKQNNSDKGTFTILVPLPQIPTNTAGNSSFNSFARVSDIYEEILEAQSSPRLSRRFSRSSIASGIYEEMKPCPFNFHSILEGNLQTTTPPPLPPLPPPRKRLNTFDNSAEGVLRRSRTNPESELIKKGFRHDRDVFADGNIGRAKRAESVGENPVECGVGCILSMDPPKYKEDFLKPFPVFMKANKRNSFSSPDLSKINLLEIFDELEPNGFVGDSAEDLFEKCGEVFFAINNHNISSCSLDDSNLISLKTLDTKKISVESL</sequence>
<accession>A0A1A9WIX4</accession>
<dbReference type="AlphaFoldDB" id="A0A1A9WIX4"/>
<organism evidence="1 2">
    <name type="scientific">Glossina brevipalpis</name>
    <dbReference type="NCBI Taxonomy" id="37001"/>
    <lineage>
        <taxon>Eukaryota</taxon>
        <taxon>Metazoa</taxon>
        <taxon>Ecdysozoa</taxon>
        <taxon>Arthropoda</taxon>
        <taxon>Hexapoda</taxon>
        <taxon>Insecta</taxon>
        <taxon>Pterygota</taxon>
        <taxon>Neoptera</taxon>
        <taxon>Endopterygota</taxon>
        <taxon>Diptera</taxon>
        <taxon>Brachycera</taxon>
        <taxon>Muscomorpha</taxon>
        <taxon>Hippoboscoidea</taxon>
        <taxon>Glossinidae</taxon>
        <taxon>Glossina</taxon>
    </lineage>
</organism>
<dbReference type="Proteomes" id="UP000091820">
    <property type="component" value="Unassembled WGS sequence"/>
</dbReference>
<dbReference type="EnsemblMetazoa" id="GBRI021484-RA">
    <property type="protein sequence ID" value="GBRI021484-PA"/>
    <property type="gene ID" value="GBRI021484"/>
</dbReference>
<name>A0A1A9WIX4_9MUSC</name>
<proteinExistence type="predicted"/>
<evidence type="ECO:0000313" key="1">
    <source>
        <dbReference type="EnsemblMetazoa" id="GBRI021484-PA"/>
    </source>
</evidence>
<reference evidence="1" key="2">
    <citation type="submission" date="2020-05" db="UniProtKB">
        <authorList>
            <consortium name="EnsemblMetazoa"/>
        </authorList>
    </citation>
    <scope>IDENTIFICATION</scope>
    <source>
        <strain evidence="1">IAEA</strain>
    </source>
</reference>
<evidence type="ECO:0000313" key="2">
    <source>
        <dbReference type="Proteomes" id="UP000091820"/>
    </source>
</evidence>
<reference evidence="2" key="1">
    <citation type="submission" date="2014-03" db="EMBL/GenBank/DDBJ databases">
        <authorList>
            <person name="Aksoy S."/>
            <person name="Warren W."/>
            <person name="Wilson R.K."/>
        </authorList>
    </citation>
    <scope>NUCLEOTIDE SEQUENCE [LARGE SCALE GENOMIC DNA]</scope>
    <source>
        <strain evidence="2">IAEA</strain>
    </source>
</reference>
<keyword evidence="2" id="KW-1185">Reference proteome</keyword>